<evidence type="ECO:0000313" key="2">
    <source>
        <dbReference type="Proteomes" id="UP000011885"/>
    </source>
</evidence>
<sequence>MDSSSFHKLKRPPANQFTGQSVCRCIRMKLRPAVDDFDYV</sequence>
<dbReference type="PATRIC" id="fig|1263870.3.peg.1529"/>
<comment type="caution">
    <text evidence="1">The sequence shown here is derived from an EMBL/GenBank/DDBJ whole genome shotgun (WGS) entry which is preliminary data.</text>
</comment>
<dbReference type="Proteomes" id="UP000011885">
    <property type="component" value="Unassembled WGS sequence"/>
</dbReference>
<gene>
    <name evidence="1" type="ORF">RSSM_01424</name>
</gene>
<reference evidence="1 2" key="1">
    <citation type="journal article" date="2013" name="Mar. Genomics">
        <title>Expression of sulfatases in Rhodopirellula baltica and the diversity of sulfatases in the genus Rhodopirellula.</title>
        <authorList>
            <person name="Wegner C.E."/>
            <person name="Richter-Heitmann T."/>
            <person name="Klindworth A."/>
            <person name="Klockow C."/>
            <person name="Richter M."/>
            <person name="Achstetter T."/>
            <person name="Glockner F.O."/>
            <person name="Harder J."/>
        </authorList>
    </citation>
    <scope>NUCLEOTIDE SEQUENCE [LARGE SCALE GENOMIC DNA]</scope>
    <source>
        <strain evidence="1 2">SM41</strain>
    </source>
</reference>
<dbReference type="AlphaFoldDB" id="M5U6P6"/>
<name>M5U6P6_9BACT</name>
<evidence type="ECO:0000313" key="1">
    <source>
        <dbReference type="EMBL" id="EMI57142.1"/>
    </source>
</evidence>
<dbReference type="EMBL" id="ANOH01000108">
    <property type="protein sequence ID" value="EMI57142.1"/>
    <property type="molecule type" value="Genomic_DNA"/>
</dbReference>
<protein>
    <submittedName>
        <fullName evidence="1">Uncharacterized protein</fullName>
    </submittedName>
</protein>
<accession>M5U6P6</accession>
<proteinExistence type="predicted"/>
<organism evidence="1 2">
    <name type="scientific">Rhodopirellula sallentina SM41</name>
    <dbReference type="NCBI Taxonomy" id="1263870"/>
    <lineage>
        <taxon>Bacteria</taxon>
        <taxon>Pseudomonadati</taxon>
        <taxon>Planctomycetota</taxon>
        <taxon>Planctomycetia</taxon>
        <taxon>Pirellulales</taxon>
        <taxon>Pirellulaceae</taxon>
        <taxon>Rhodopirellula</taxon>
    </lineage>
</organism>
<keyword evidence="2" id="KW-1185">Reference proteome</keyword>